<evidence type="ECO:0000256" key="1">
    <source>
        <dbReference type="PROSITE-ProRule" id="PRU00047"/>
    </source>
</evidence>
<feature type="region of interest" description="Disordered" evidence="2">
    <location>
        <begin position="122"/>
        <end position="420"/>
    </location>
</feature>
<proteinExistence type="predicted"/>
<dbReference type="SUPFAM" id="SSF57756">
    <property type="entry name" value="Retrovirus zinc finger-like domains"/>
    <property type="match status" value="1"/>
</dbReference>
<dbReference type="Proteomes" id="UP000623129">
    <property type="component" value="Unassembled WGS sequence"/>
</dbReference>
<evidence type="ECO:0000256" key="2">
    <source>
        <dbReference type="SAM" id="MobiDB-lite"/>
    </source>
</evidence>
<accession>A0A833VUR2</accession>
<feature type="compositionally biased region" description="Low complexity" evidence="2">
    <location>
        <begin position="223"/>
        <end position="236"/>
    </location>
</feature>
<dbReference type="AlphaFoldDB" id="A0A833VUR2"/>
<dbReference type="PROSITE" id="PS50158">
    <property type="entry name" value="ZF_CCHC"/>
    <property type="match status" value="1"/>
</dbReference>
<gene>
    <name evidence="4" type="ORF">FCM35_KLT20788</name>
</gene>
<feature type="compositionally biased region" description="Low complexity" evidence="2">
    <location>
        <begin position="305"/>
        <end position="322"/>
    </location>
</feature>
<dbReference type="EMBL" id="SWLB01000009">
    <property type="protein sequence ID" value="KAF3334184.1"/>
    <property type="molecule type" value="Genomic_DNA"/>
</dbReference>
<dbReference type="OrthoDB" id="6782564at2759"/>
<evidence type="ECO:0000313" key="5">
    <source>
        <dbReference type="Proteomes" id="UP000623129"/>
    </source>
</evidence>
<keyword evidence="1" id="KW-0863">Zinc-finger</keyword>
<sequence length="459" mass="49730">MSIHQIQMDRLAWKFAKIAPNQGPAKLIPPLMAPPGGPTLFADIVRIVPRVWQATNKSLPIESRGRLIKRKLEEIRSKSTALRPICVRCGDTGHRAAECRNAQLCFVCNRLGHKAAVCRTPTATVPFTPPKADAPGASRADSLPEDNPSSSPSNLHSDAPDPIDPALPMAPARRTGHPPARRGPDPALARRNPSRPPGAVAAPLPAAPPMNDMDEDLLEDPPSKGSGNSGSCQNQSDPRDGQFTDDDSDDDHNHFIQTMNAMLHQGDCSQSETKKQRTAPPNSSVSKSGKQPAQDSSDSPKNHTTRSTATSPSKSSRSSTSPNPDKGKSAAPISPVFRSDKPAGKTISPMSKTRHSTPLPPTPSFSECELYYPISGQTPPAGPGKIPHQPKARLSSSALRVRNTSKWKKPIKRPSTAAQTSYPTMVDKTVELPFQPWLIRNTILMSPNWYRILTFSYLR</sequence>
<dbReference type="GO" id="GO:0003676">
    <property type="term" value="F:nucleic acid binding"/>
    <property type="evidence" value="ECO:0007669"/>
    <property type="project" value="InterPro"/>
</dbReference>
<dbReference type="InterPro" id="IPR036875">
    <property type="entry name" value="Znf_CCHC_sf"/>
</dbReference>
<evidence type="ECO:0000313" key="4">
    <source>
        <dbReference type="EMBL" id="KAF3334184.1"/>
    </source>
</evidence>
<keyword evidence="1" id="KW-0479">Metal-binding</keyword>
<feature type="domain" description="CCHC-type" evidence="3">
    <location>
        <begin position="86"/>
        <end position="101"/>
    </location>
</feature>
<comment type="caution">
    <text evidence="4">The sequence shown here is derived from an EMBL/GenBank/DDBJ whole genome shotgun (WGS) entry which is preliminary data.</text>
</comment>
<feature type="compositionally biased region" description="Basic residues" evidence="2">
    <location>
        <begin position="403"/>
        <end position="412"/>
    </location>
</feature>
<protein>
    <recommendedName>
        <fullName evidence="3">CCHC-type domain-containing protein</fullName>
    </recommendedName>
</protein>
<dbReference type="Gene3D" id="4.10.60.10">
    <property type="entry name" value="Zinc finger, CCHC-type"/>
    <property type="match status" value="1"/>
</dbReference>
<reference evidence="4" key="1">
    <citation type="submission" date="2020-01" db="EMBL/GenBank/DDBJ databases">
        <title>Genome sequence of Kobresia littledalei, the first chromosome-level genome in the family Cyperaceae.</title>
        <authorList>
            <person name="Qu G."/>
        </authorList>
    </citation>
    <scope>NUCLEOTIDE SEQUENCE</scope>
    <source>
        <strain evidence="4">C.B.Clarke</strain>
        <tissue evidence="4">Leaf</tissue>
    </source>
</reference>
<evidence type="ECO:0000259" key="3">
    <source>
        <dbReference type="PROSITE" id="PS50158"/>
    </source>
</evidence>
<keyword evidence="5" id="KW-1185">Reference proteome</keyword>
<dbReference type="SMART" id="SM00343">
    <property type="entry name" value="ZnF_C2HC"/>
    <property type="match status" value="2"/>
</dbReference>
<feature type="compositionally biased region" description="Polar residues" evidence="2">
    <location>
        <begin position="147"/>
        <end position="156"/>
    </location>
</feature>
<keyword evidence="1" id="KW-0862">Zinc</keyword>
<feature type="compositionally biased region" description="Polar residues" evidence="2">
    <location>
        <begin position="279"/>
        <end position="299"/>
    </location>
</feature>
<dbReference type="GO" id="GO:0008270">
    <property type="term" value="F:zinc ion binding"/>
    <property type="evidence" value="ECO:0007669"/>
    <property type="project" value="UniProtKB-KW"/>
</dbReference>
<name>A0A833VUR2_9POAL</name>
<dbReference type="Pfam" id="PF00098">
    <property type="entry name" value="zf-CCHC"/>
    <property type="match status" value="1"/>
</dbReference>
<organism evidence="4 5">
    <name type="scientific">Carex littledalei</name>
    <dbReference type="NCBI Taxonomy" id="544730"/>
    <lineage>
        <taxon>Eukaryota</taxon>
        <taxon>Viridiplantae</taxon>
        <taxon>Streptophyta</taxon>
        <taxon>Embryophyta</taxon>
        <taxon>Tracheophyta</taxon>
        <taxon>Spermatophyta</taxon>
        <taxon>Magnoliopsida</taxon>
        <taxon>Liliopsida</taxon>
        <taxon>Poales</taxon>
        <taxon>Cyperaceae</taxon>
        <taxon>Cyperoideae</taxon>
        <taxon>Cariceae</taxon>
        <taxon>Carex</taxon>
        <taxon>Carex subgen. Euthyceras</taxon>
    </lineage>
</organism>
<dbReference type="InterPro" id="IPR001878">
    <property type="entry name" value="Znf_CCHC"/>
</dbReference>